<gene>
    <name evidence="2" type="ORF">Spa11_31690</name>
</gene>
<feature type="compositionally biased region" description="Polar residues" evidence="1">
    <location>
        <begin position="247"/>
        <end position="267"/>
    </location>
</feature>
<evidence type="ECO:0000256" key="1">
    <source>
        <dbReference type="SAM" id="MobiDB-lite"/>
    </source>
</evidence>
<evidence type="ECO:0000313" key="3">
    <source>
        <dbReference type="Proteomes" id="UP000316426"/>
    </source>
</evidence>
<organism evidence="2 3">
    <name type="scientific">Botrimarina mediterranea</name>
    <dbReference type="NCBI Taxonomy" id="2528022"/>
    <lineage>
        <taxon>Bacteria</taxon>
        <taxon>Pseudomonadati</taxon>
        <taxon>Planctomycetota</taxon>
        <taxon>Planctomycetia</taxon>
        <taxon>Pirellulales</taxon>
        <taxon>Lacipirellulaceae</taxon>
        <taxon>Botrimarina</taxon>
    </lineage>
</organism>
<keyword evidence="3" id="KW-1185">Reference proteome</keyword>
<dbReference type="KEGG" id="bmei:Spa11_31690"/>
<dbReference type="AlphaFoldDB" id="A0A518KAZ0"/>
<evidence type="ECO:0008006" key="4">
    <source>
        <dbReference type="Google" id="ProtNLM"/>
    </source>
</evidence>
<proteinExistence type="predicted"/>
<feature type="compositionally biased region" description="Low complexity" evidence="1">
    <location>
        <begin position="282"/>
        <end position="301"/>
    </location>
</feature>
<dbReference type="Proteomes" id="UP000316426">
    <property type="component" value="Chromosome"/>
</dbReference>
<reference evidence="2 3" key="1">
    <citation type="submission" date="2019-02" db="EMBL/GenBank/DDBJ databases">
        <title>Deep-cultivation of Planctomycetes and their phenomic and genomic characterization uncovers novel biology.</title>
        <authorList>
            <person name="Wiegand S."/>
            <person name="Jogler M."/>
            <person name="Boedeker C."/>
            <person name="Pinto D."/>
            <person name="Vollmers J."/>
            <person name="Rivas-Marin E."/>
            <person name="Kohn T."/>
            <person name="Peeters S.H."/>
            <person name="Heuer A."/>
            <person name="Rast P."/>
            <person name="Oberbeckmann S."/>
            <person name="Bunk B."/>
            <person name="Jeske O."/>
            <person name="Meyerdierks A."/>
            <person name="Storesund J.E."/>
            <person name="Kallscheuer N."/>
            <person name="Luecker S."/>
            <person name="Lage O.M."/>
            <person name="Pohl T."/>
            <person name="Merkel B.J."/>
            <person name="Hornburger P."/>
            <person name="Mueller R.-W."/>
            <person name="Bruemmer F."/>
            <person name="Labrenz M."/>
            <person name="Spormann A.M."/>
            <person name="Op den Camp H."/>
            <person name="Overmann J."/>
            <person name="Amann R."/>
            <person name="Jetten M.S.M."/>
            <person name="Mascher T."/>
            <person name="Medema M.H."/>
            <person name="Devos D.P."/>
            <person name="Kaster A.-K."/>
            <person name="Ovreas L."/>
            <person name="Rohde M."/>
            <person name="Galperin M.Y."/>
            <person name="Jogler C."/>
        </authorList>
    </citation>
    <scope>NUCLEOTIDE SEQUENCE [LARGE SCALE GENOMIC DNA]</scope>
    <source>
        <strain evidence="2 3">Spa11</strain>
    </source>
</reference>
<dbReference type="EMBL" id="CP036349">
    <property type="protein sequence ID" value="QDV74960.1"/>
    <property type="molecule type" value="Genomic_DNA"/>
</dbReference>
<accession>A0A518KAZ0</accession>
<feature type="compositionally biased region" description="Low complexity" evidence="1">
    <location>
        <begin position="335"/>
        <end position="357"/>
    </location>
</feature>
<feature type="region of interest" description="Disordered" evidence="1">
    <location>
        <begin position="246"/>
        <end position="385"/>
    </location>
</feature>
<evidence type="ECO:0000313" key="2">
    <source>
        <dbReference type="EMBL" id="QDV74960.1"/>
    </source>
</evidence>
<sequence>MQGRRRPPTVTRAVGLPLVLGLLALGLCCASIMAQSPPTGTPTSEPVYWARHELMIPYRWGGAAKSGSEVILYYSSDLGRSWRVAGTAAPHVQSFRFQSPGDGEHWFAIRTYDSAGVATPAGPLAPEMRVVVDTTAPTIDRLDAQVTGGVLAVELSATDPGGFSTGQPVSLYAQSSGQPGWTPVPITAAQPSADGRSLRVVGQWQPPANVARLEVRATVEDRAGNRAERSTSANAAQAVAALKPSAPSFSLGSGWPSPTSRASTSSGDPFAEAERRHGGAPGLFASSSSAAAPPSAGSTLPAGPPSLPASATPWPAESPKSRPLVAGMMGGENAQPSSQFDSAPFSSSPFNSASFRRSSGDPFTTTDSFSSRDRERPTFNPATPSRLVNSAEFEFDYELEHTGRWGVAKVELWGTNDGGRSWRRFAVDADRESPIFVTTPGEGTYGFRLVVESVGGLEGTTPRPGDEPEAIVGVDLTKPQVLLGDVRQGVGYFADQLTIEWRAEDEHLAERPIDLFYSNRETGPWIPIATNLPNNGRHTWRLQRHLPRQLFVRAEARDEAGNVATAASPQAIEIDVSVASGSLKSVRASGN</sequence>
<name>A0A518KAZ0_9BACT</name>
<protein>
    <recommendedName>
        <fullName evidence="4">Ser-Thr-rich glycosyl-phosphatidyl-inositol-anchored membrane family protein</fullName>
    </recommendedName>
</protein>